<proteinExistence type="predicted"/>
<evidence type="ECO:0000313" key="2">
    <source>
        <dbReference type="EMBL" id="GFH17472.1"/>
    </source>
</evidence>
<evidence type="ECO:0000313" key="3">
    <source>
        <dbReference type="Proteomes" id="UP000485058"/>
    </source>
</evidence>
<dbReference type="EMBL" id="BLLF01001153">
    <property type="protein sequence ID" value="GFH17472.1"/>
    <property type="molecule type" value="Genomic_DNA"/>
</dbReference>
<gene>
    <name evidence="2" type="ORF">HaLaN_14121</name>
</gene>
<keyword evidence="3" id="KW-1185">Reference proteome</keyword>
<organism evidence="2 3">
    <name type="scientific">Haematococcus lacustris</name>
    <name type="common">Green alga</name>
    <name type="synonym">Haematococcus pluvialis</name>
    <dbReference type="NCBI Taxonomy" id="44745"/>
    <lineage>
        <taxon>Eukaryota</taxon>
        <taxon>Viridiplantae</taxon>
        <taxon>Chlorophyta</taxon>
        <taxon>core chlorophytes</taxon>
        <taxon>Chlorophyceae</taxon>
        <taxon>CS clade</taxon>
        <taxon>Chlamydomonadales</taxon>
        <taxon>Haematococcaceae</taxon>
        <taxon>Haematococcus</taxon>
    </lineage>
</organism>
<reference evidence="2 3" key="1">
    <citation type="submission" date="2020-02" db="EMBL/GenBank/DDBJ databases">
        <title>Draft genome sequence of Haematococcus lacustris strain NIES-144.</title>
        <authorList>
            <person name="Morimoto D."/>
            <person name="Nakagawa S."/>
            <person name="Yoshida T."/>
            <person name="Sawayama S."/>
        </authorList>
    </citation>
    <scope>NUCLEOTIDE SEQUENCE [LARGE SCALE GENOMIC DNA]</scope>
    <source>
        <strain evidence="2 3">NIES-144</strain>
    </source>
</reference>
<protein>
    <submittedName>
        <fullName evidence="2">Uncharacterized protein</fullName>
    </submittedName>
</protein>
<evidence type="ECO:0000256" key="1">
    <source>
        <dbReference type="SAM" id="MobiDB-lite"/>
    </source>
</evidence>
<name>A0A699ZNM6_HAELA</name>
<dbReference type="Proteomes" id="UP000485058">
    <property type="component" value="Unassembled WGS sequence"/>
</dbReference>
<dbReference type="AlphaFoldDB" id="A0A699ZNM6"/>
<feature type="region of interest" description="Disordered" evidence="1">
    <location>
        <begin position="1"/>
        <end position="29"/>
    </location>
</feature>
<accession>A0A699ZNM6</accession>
<comment type="caution">
    <text evidence="2">The sequence shown here is derived from an EMBL/GenBank/DDBJ whole genome shotgun (WGS) entry which is preliminary data.</text>
</comment>
<sequence>MPAQALTPLQANNGRSEGLNGRPNDDRSSKSRVVLCCAEVHSQLRVIASPFVLRIFLTCLVGYPTPGLQAWAWTGILSLSQSLP</sequence>